<name>A0A7W6NMS4_9HYPH</name>
<sequence length="67" mass="7160">MSPAVTRILLRYAASALIAKGALAPEIGNAIAADPDVFQLLQIALGLLAAAVSEWWYYLAVKFGWAK</sequence>
<organism evidence="2 3">
    <name type="scientific">Gellertiella hungarica</name>
    <dbReference type="NCBI Taxonomy" id="1572859"/>
    <lineage>
        <taxon>Bacteria</taxon>
        <taxon>Pseudomonadati</taxon>
        <taxon>Pseudomonadota</taxon>
        <taxon>Alphaproteobacteria</taxon>
        <taxon>Hyphomicrobiales</taxon>
        <taxon>Rhizobiaceae</taxon>
        <taxon>Gellertiella</taxon>
    </lineage>
</organism>
<keyword evidence="1" id="KW-0472">Membrane</keyword>
<dbReference type="EMBL" id="JACIEZ010000011">
    <property type="protein sequence ID" value="MBB4066745.1"/>
    <property type="molecule type" value="Genomic_DNA"/>
</dbReference>
<dbReference type="Proteomes" id="UP000528286">
    <property type="component" value="Unassembled WGS sequence"/>
</dbReference>
<gene>
    <name evidence="2" type="ORF">GGR23_003963</name>
</gene>
<keyword evidence="3" id="KW-1185">Reference proteome</keyword>
<protein>
    <submittedName>
        <fullName evidence="2">Uncharacterized protein</fullName>
    </submittedName>
</protein>
<evidence type="ECO:0000256" key="1">
    <source>
        <dbReference type="SAM" id="Phobius"/>
    </source>
</evidence>
<dbReference type="AlphaFoldDB" id="A0A7W6NMS4"/>
<evidence type="ECO:0000313" key="3">
    <source>
        <dbReference type="Proteomes" id="UP000528286"/>
    </source>
</evidence>
<proteinExistence type="predicted"/>
<reference evidence="2 3" key="1">
    <citation type="submission" date="2020-08" db="EMBL/GenBank/DDBJ databases">
        <title>Genomic Encyclopedia of Type Strains, Phase IV (KMG-IV): sequencing the most valuable type-strain genomes for metagenomic binning, comparative biology and taxonomic classification.</title>
        <authorList>
            <person name="Goeker M."/>
        </authorList>
    </citation>
    <scope>NUCLEOTIDE SEQUENCE [LARGE SCALE GENOMIC DNA]</scope>
    <source>
        <strain evidence="2 3">DSM 29853</strain>
    </source>
</reference>
<evidence type="ECO:0000313" key="2">
    <source>
        <dbReference type="EMBL" id="MBB4066745.1"/>
    </source>
</evidence>
<accession>A0A7W6NMS4</accession>
<feature type="transmembrane region" description="Helical" evidence="1">
    <location>
        <begin position="42"/>
        <end position="61"/>
    </location>
</feature>
<comment type="caution">
    <text evidence="2">The sequence shown here is derived from an EMBL/GenBank/DDBJ whole genome shotgun (WGS) entry which is preliminary data.</text>
</comment>
<keyword evidence="1" id="KW-1133">Transmembrane helix</keyword>
<keyword evidence="1" id="KW-0812">Transmembrane</keyword>